<comment type="similarity">
    <text evidence="1">Belongs to the universal stress protein A family.</text>
</comment>
<dbReference type="Pfam" id="PF00582">
    <property type="entry name" value="Usp"/>
    <property type="match status" value="1"/>
</dbReference>
<dbReference type="InterPro" id="IPR006016">
    <property type="entry name" value="UspA"/>
</dbReference>
<dbReference type="PANTHER" id="PTHR46268:SF8">
    <property type="entry name" value="UNIVERSAL STRESS PROTEIN SLL1388"/>
    <property type="match status" value="1"/>
</dbReference>
<dbReference type="KEGG" id="glj:GKIL_2258"/>
<dbReference type="STRING" id="1183438.GKIL_2258"/>
<dbReference type="OrthoDB" id="516822at2"/>
<evidence type="ECO:0000313" key="4">
    <source>
        <dbReference type="Proteomes" id="UP000017396"/>
    </source>
</evidence>
<evidence type="ECO:0000256" key="1">
    <source>
        <dbReference type="ARBA" id="ARBA00008791"/>
    </source>
</evidence>
<dbReference type="InterPro" id="IPR006015">
    <property type="entry name" value="Universal_stress_UspA"/>
</dbReference>
<dbReference type="InterPro" id="IPR014729">
    <property type="entry name" value="Rossmann-like_a/b/a_fold"/>
</dbReference>
<proteinExistence type="inferred from homology"/>
<organism evidence="3 4">
    <name type="scientific">Gloeobacter kilaueensis (strain ATCC BAA-2537 / CCAP 1431/1 / ULC 316 / JS1)</name>
    <dbReference type="NCBI Taxonomy" id="1183438"/>
    <lineage>
        <taxon>Bacteria</taxon>
        <taxon>Bacillati</taxon>
        <taxon>Cyanobacteriota</taxon>
        <taxon>Cyanophyceae</taxon>
        <taxon>Gloeobacterales</taxon>
        <taxon>Gloeobacteraceae</taxon>
        <taxon>Gloeobacter</taxon>
    </lineage>
</organism>
<accession>U5QLL7</accession>
<feature type="domain" description="UspA" evidence="2">
    <location>
        <begin position="1"/>
        <end position="154"/>
    </location>
</feature>
<dbReference type="Gene3D" id="3.40.50.620">
    <property type="entry name" value="HUPs"/>
    <property type="match status" value="1"/>
</dbReference>
<name>U5QLL7_GLOK1</name>
<protein>
    <submittedName>
        <fullName evidence="3">Universal stress protein F</fullName>
    </submittedName>
</protein>
<evidence type="ECO:0000259" key="2">
    <source>
        <dbReference type="Pfam" id="PF00582"/>
    </source>
</evidence>
<dbReference type="PANTHER" id="PTHR46268">
    <property type="entry name" value="STRESS RESPONSE PROTEIN NHAX"/>
    <property type="match status" value="1"/>
</dbReference>
<gene>
    <name evidence="3" type="ORF">GKIL_2258</name>
</gene>
<dbReference type="RefSeq" id="WP_023173664.1">
    <property type="nucleotide sequence ID" value="NC_022600.1"/>
</dbReference>
<sequence>MYARILAALDSSTKNEAVFLKALELAQGDRAALLLVHILSGDEGIWANLPVADTYPLAADGTVYEYFQRQWQQYQKFGLDMLQGFAERATGQGVHAEVRQQAGNPGRCLCELASSWQADLVVMGRRGHSGLSELLLGSASNYVLHHAPCSVLVVSTLQPAAAQST</sequence>
<dbReference type="CDD" id="cd00293">
    <property type="entry name" value="USP-like"/>
    <property type="match status" value="1"/>
</dbReference>
<dbReference type="HOGENOM" id="CLU_049301_16_1_3"/>
<dbReference type="SUPFAM" id="SSF52402">
    <property type="entry name" value="Adenine nucleotide alpha hydrolases-like"/>
    <property type="match status" value="1"/>
</dbReference>
<reference evidence="3 4" key="1">
    <citation type="journal article" date="2013" name="PLoS ONE">
        <title>Cultivation and Complete Genome Sequencing of Gloeobacter kilaueensis sp. nov., from a Lava Cave in Kilauea Caldera, Hawai'i.</title>
        <authorList>
            <person name="Saw J.H."/>
            <person name="Schatz M."/>
            <person name="Brown M.V."/>
            <person name="Kunkel D.D."/>
            <person name="Foster J.S."/>
            <person name="Shick H."/>
            <person name="Christensen S."/>
            <person name="Hou S."/>
            <person name="Wan X."/>
            <person name="Donachie S.P."/>
        </authorList>
    </citation>
    <scope>NUCLEOTIDE SEQUENCE [LARGE SCALE GENOMIC DNA]</scope>
    <source>
        <strain evidence="4">JS</strain>
    </source>
</reference>
<evidence type="ECO:0000313" key="3">
    <source>
        <dbReference type="EMBL" id="AGY58504.1"/>
    </source>
</evidence>
<dbReference type="EMBL" id="CP003587">
    <property type="protein sequence ID" value="AGY58504.1"/>
    <property type="molecule type" value="Genomic_DNA"/>
</dbReference>
<keyword evidence="4" id="KW-1185">Reference proteome</keyword>
<dbReference type="PATRIC" id="fig|1183438.3.peg.2216"/>
<dbReference type="eggNOG" id="COG0589">
    <property type="taxonomic scope" value="Bacteria"/>
</dbReference>
<dbReference type="Proteomes" id="UP000017396">
    <property type="component" value="Chromosome"/>
</dbReference>
<dbReference type="PRINTS" id="PR01438">
    <property type="entry name" value="UNVRSLSTRESS"/>
</dbReference>
<dbReference type="AlphaFoldDB" id="U5QLL7"/>